<dbReference type="EMBL" id="CP065748">
    <property type="protein sequence ID" value="QPS81268.1"/>
    <property type="molecule type" value="Genomic_DNA"/>
</dbReference>
<dbReference type="Proteomes" id="UP000595064">
    <property type="component" value="Chromosome"/>
</dbReference>
<dbReference type="HAMAP" id="MF_00616">
    <property type="entry name" value="Ureidogly_lyase"/>
    <property type="match status" value="1"/>
</dbReference>
<dbReference type="InterPro" id="IPR047233">
    <property type="entry name" value="UAH_cupin"/>
</dbReference>
<dbReference type="SUPFAM" id="SSF51182">
    <property type="entry name" value="RmlC-like cupins"/>
    <property type="match status" value="1"/>
</dbReference>
<evidence type="ECO:0000256" key="2">
    <source>
        <dbReference type="ARBA" id="ARBA00022631"/>
    </source>
</evidence>
<organism evidence="7 8">
    <name type="scientific">Delftia lacustris</name>
    <dbReference type="NCBI Taxonomy" id="558537"/>
    <lineage>
        <taxon>Bacteria</taxon>
        <taxon>Pseudomonadati</taxon>
        <taxon>Pseudomonadota</taxon>
        <taxon>Betaproteobacteria</taxon>
        <taxon>Burkholderiales</taxon>
        <taxon>Comamonadaceae</taxon>
        <taxon>Delftia</taxon>
    </lineage>
</organism>
<dbReference type="CDD" id="cd20298">
    <property type="entry name" value="cupin_UAH"/>
    <property type="match status" value="1"/>
</dbReference>
<evidence type="ECO:0000313" key="8">
    <source>
        <dbReference type="Proteomes" id="UP000183417"/>
    </source>
</evidence>
<sequence length="180" mass="19452">MSTLSETRPARLRLRVQPLTAEAFAEFGEVIDSAGHTPLLINDGMTERYHALARVDTGGSEGHALINLFHARPYALPLQLTSMERHPLGSQAFMPLDAQPFIVVVAPLGEQVAPGDLRAFITNGRQGVNYRRGVWHHSLIALNAPARFIVVDRGGPGDNCDVVPIGDAEGVVLELDSAQD</sequence>
<evidence type="ECO:0000313" key="6">
    <source>
        <dbReference type="EMBL" id="QPS81268.1"/>
    </source>
</evidence>
<comment type="pathway">
    <text evidence="5">Nitrogen metabolism; (S)-allantoin degradation.</text>
</comment>
<evidence type="ECO:0000256" key="5">
    <source>
        <dbReference type="HAMAP-Rule" id="MF_00616"/>
    </source>
</evidence>
<dbReference type="InterPro" id="IPR011051">
    <property type="entry name" value="RmlC_Cupin_sf"/>
</dbReference>
<dbReference type="GO" id="GO:0050385">
    <property type="term" value="F:ureidoglycolate lyase activity"/>
    <property type="evidence" value="ECO:0007669"/>
    <property type="project" value="UniProtKB-UniRule"/>
</dbReference>
<dbReference type="GO" id="GO:0000256">
    <property type="term" value="P:allantoin catabolic process"/>
    <property type="evidence" value="ECO:0007669"/>
    <property type="project" value="UniProtKB-UniRule"/>
</dbReference>
<keyword evidence="9" id="KW-1185">Reference proteome</keyword>
<dbReference type="GO" id="GO:0006145">
    <property type="term" value="P:purine nucleobase catabolic process"/>
    <property type="evidence" value="ECO:0007669"/>
    <property type="project" value="UniProtKB-UniRule"/>
</dbReference>
<dbReference type="PANTHER" id="PTHR21221">
    <property type="entry name" value="UREIDOGLYCOLATE HYDROLASE"/>
    <property type="match status" value="1"/>
</dbReference>
<comment type="cofactor">
    <cofactor evidence="5">
        <name>Ni(2+)</name>
        <dbReference type="ChEBI" id="CHEBI:49786"/>
    </cofactor>
</comment>
<evidence type="ECO:0000256" key="1">
    <source>
        <dbReference type="ARBA" id="ARBA00011738"/>
    </source>
</evidence>
<comment type="function">
    <text evidence="5">Catalyzes the catabolism of the allantoin degradation intermediate (S)-ureidoglycolate, generating urea and glyoxylate. Involved in the utilization of allantoin as nitrogen source.</text>
</comment>
<comment type="catalytic activity">
    <reaction evidence="4 5">
        <text>(S)-ureidoglycolate = urea + glyoxylate</text>
        <dbReference type="Rhea" id="RHEA:11304"/>
        <dbReference type="ChEBI" id="CHEBI:16199"/>
        <dbReference type="ChEBI" id="CHEBI:36655"/>
        <dbReference type="ChEBI" id="CHEBI:57296"/>
        <dbReference type="EC" id="4.3.2.3"/>
    </reaction>
</comment>
<dbReference type="Proteomes" id="UP000183417">
    <property type="component" value="Unassembled WGS sequence"/>
</dbReference>
<evidence type="ECO:0000256" key="4">
    <source>
        <dbReference type="ARBA" id="ARBA00047684"/>
    </source>
</evidence>
<dbReference type="NCBIfam" id="NF009932">
    <property type="entry name" value="PRK13395.1"/>
    <property type="match status" value="1"/>
</dbReference>
<dbReference type="RefSeq" id="WP_016451261.1">
    <property type="nucleotide sequence ID" value="NZ_AP025556.1"/>
</dbReference>
<dbReference type="InterPro" id="IPR007247">
    <property type="entry name" value="Ureidogly_lyase"/>
</dbReference>
<dbReference type="KEGG" id="dla:I6G47_30650"/>
<dbReference type="PIRSF" id="PIRSF017306">
    <property type="entry name" value="Ureidogly_hydro"/>
    <property type="match status" value="1"/>
</dbReference>
<dbReference type="EC" id="4.3.2.3" evidence="5"/>
<dbReference type="EMBL" id="FNPE01000002">
    <property type="protein sequence ID" value="SDX99771.1"/>
    <property type="molecule type" value="Genomic_DNA"/>
</dbReference>
<dbReference type="InterPro" id="IPR023525">
    <property type="entry name" value="Ureidogly_lyase_bac"/>
</dbReference>
<reference evidence="7 8" key="1">
    <citation type="submission" date="2016-10" db="EMBL/GenBank/DDBJ databases">
        <authorList>
            <person name="de Groot N.N."/>
        </authorList>
    </citation>
    <scope>NUCLEOTIDE SEQUENCE [LARGE SCALE GENOMIC DNA]</scope>
    <source>
        <strain evidence="7 8">LMG 24775</strain>
    </source>
</reference>
<dbReference type="InterPro" id="IPR024060">
    <property type="entry name" value="Ureidoglycolate_lyase_dom_sf"/>
</dbReference>
<gene>
    <name evidence="5" type="primary">allA</name>
    <name evidence="6" type="ORF">I6G47_30650</name>
    <name evidence="7" type="ORF">SAMN05421547_102122</name>
</gene>
<evidence type="ECO:0000313" key="9">
    <source>
        <dbReference type="Proteomes" id="UP000595064"/>
    </source>
</evidence>
<evidence type="ECO:0000313" key="7">
    <source>
        <dbReference type="EMBL" id="SDX99771.1"/>
    </source>
</evidence>
<dbReference type="AlphaFoldDB" id="A0A1H3G935"/>
<comment type="subunit">
    <text evidence="1 5">Homodimer.</text>
</comment>
<dbReference type="GO" id="GO:0004848">
    <property type="term" value="F:ureidoglycolate hydrolase activity"/>
    <property type="evidence" value="ECO:0007669"/>
    <property type="project" value="InterPro"/>
</dbReference>
<dbReference type="Gene3D" id="2.60.120.480">
    <property type="entry name" value="Ureidoglycolate hydrolase"/>
    <property type="match status" value="1"/>
</dbReference>
<dbReference type="UniPathway" id="UPA00395"/>
<proteinExistence type="inferred from homology"/>
<dbReference type="Pfam" id="PF04115">
    <property type="entry name" value="Ureidogly_lyase"/>
    <property type="match status" value="1"/>
</dbReference>
<keyword evidence="3 5" id="KW-0456">Lyase</keyword>
<accession>A0A1H3G935</accession>
<protein>
    <recommendedName>
        <fullName evidence="5">Ureidoglycolate lyase</fullName>
        <ecNumber evidence="5">4.3.2.3</ecNumber>
    </recommendedName>
    <alternativeName>
        <fullName evidence="5">Ureidoglycolatase</fullName>
    </alternativeName>
</protein>
<dbReference type="PANTHER" id="PTHR21221:SF1">
    <property type="entry name" value="UREIDOGLYCOLATE LYASE"/>
    <property type="match status" value="1"/>
</dbReference>
<comment type="similarity">
    <text evidence="5">Belongs to the ureidoglycolate lyase family.</text>
</comment>
<dbReference type="GeneID" id="94690930"/>
<evidence type="ECO:0000256" key="3">
    <source>
        <dbReference type="ARBA" id="ARBA00023239"/>
    </source>
</evidence>
<name>A0A1H3G935_9BURK</name>
<reference evidence="6 9" key="2">
    <citation type="submission" date="2020-12" db="EMBL/GenBank/DDBJ databases">
        <title>FDA dAtabase for Regulatory Grade micrObial Sequences (FDA-ARGOS): Supporting development and validation of Infectious Disease Dx tests.</title>
        <authorList>
            <person name="Sproer C."/>
            <person name="Gronow S."/>
            <person name="Severitt S."/>
            <person name="Schroder I."/>
            <person name="Tallon L."/>
            <person name="Sadzewicz L."/>
            <person name="Zhao X."/>
            <person name="Boylan J."/>
            <person name="Ott S."/>
            <person name="Bowen H."/>
            <person name="Vavikolanu K."/>
            <person name="Mehta A."/>
            <person name="Aluvathingal J."/>
            <person name="Nadendla S."/>
            <person name="Lowell S."/>
            <person name="Myers T."/>
            <person name="Yan Y."/>
            <person name="Sichtig H."/>
        </authorList>
    </citation>
    <scope>NUCLEOTIDE SEQUENCE [LARGE SCALE GENOMIC DNA]</scope>
    <source>
        <strain evidence="6 9">FDAARGOS_890</strain>
    </source>
</reference>
<keyword evidence="2 5" id="KW-0659">Purine metabolism</keyword>